<dbReference type="PRINTS" id="PR00463">
    <property type="entry name" value="EP450I"/>
</dbReference>
<evidence type="ECO:0000256" key="2">
    <source>
        <dbReference type="ARBA" id="ARBA00004167"/>
    </source>
</evidence>
<dbReference type="Gene3D" id="1.10.630.10">
    <property type="entry name" value="Cytochrome P450"/>
    <property type="match status" value="1"/>
</dbReference>
<evidence type="ECO:0000256" key="11">
    <source>
        <dbReference type="PIRSR" id="PIRSR602401-1"/>
    </source>
</evidence>
<dbReference type="OrthoDB" id="1055148at2759"/>
<dbReference type="AlphaFoldDB" id="A0A9P1E2E5"/>
<comment type="similarity">
    <text evidence="12">Belongs to the cytochrome P450 family.</text>
</comment>
<dbReference type="FunFam" id="1.10.630.10:FF:000026">
    <property type="entry name" value="Cytochrome P450 82C4"/>
    <property type="match status" value="1"/>
</dbReference>
<dbReference type="PRINTS" id="PR00385">
    <property type="entry name" value="P450"/>
</dbReference>
<keyword evidence="9 12" id="KW-0503">Monooxygenase</keyword>
<keyword evidence="6 13" id="KW-1133">Transmembrane helix</keyword>
<feature type="transmembrane region" description="Helical" evidence="13">
    <location>
        <begin position="6"/>
        <end position="27"/>
    </location>
</feature>
<dbReference type="PROSITE" id="PS00086">
    <property type="entry name" value="CYTOCHROME_P450"/>
    <property type="match status" value="1"/>
</dbReference>
<dbReference type="PANTHER" id="PTHR47947:SF1">
    <property type="entry name" value="CYTOCHROME P450 82E3"/>
    <property type="match status" value="1"/>
</dbReference>
<dbReference type="PANTHER" id="PTHR47947">
    <property type="entry name" value="CYTOCHROME P450 82C3-RELATED"/>
    <property type="match status" value="1"/>
</dbReference>
<evidence type="ECO:0000256" key="7">
    <source>
        <dbReference type="ARBA" id="ARBA00023002"/>
    </source>
</evidence>
<organism evidence="14 15">
    <name type="scientific">Cuscuta europaea</name>
    <name type="common">European dodder</name>
    <dbReference type="NCBI Taxonomy" id="41803"/>
    <lineage>
        <taxon>Eukaryota</taxon>
        <taxon>Viridiplantae</taxon>
        <taxon>Streptophyta</taxon>
        <taxon>Embryophyta</taxon>
        <taxon>Tracheophyta</taxon>
        <taxon>Spermatophyta</taxon>
        <taxon>Magnoliopsida</taxon>
        <taxon>eudicotyledons</taxon>
        <taxon>Gunneridae</taxon>
        <taxon>Pentapetalae</taxon>
        <taxon>asterids</taxon>
        <taxon>lamiids</taxon>
        <taxon>Solanales</taxon>
        <taxon>Convolvulaceae</taxon>
        <taxon>Cuscuteae</taxon>
        <taxon>Cuscuta</taxon>
        <taxon>Cuscuta subgen. Cuscuta</taxon>
    </lineage>
</organism>
<dbReference type="Pfam" id="PF00067">
    <property type="entry name" value="p450"/>
    <property type="match status" value="1"/>
</dbReference>
<keyword evidence="7 12" id="KW-0560">Oxidoreductase</keyword>
<sequence>MDFLLLLVWHNSLLLGIVGLLLVVWAIQSRGRIKKNRNKLLPPPEVRGAWPLIGHLRLLTSGKQPLARTLGRMADEYGPIFTIRVGMQRSVVISSWETAMESFSANDKLLADRPHSCAGKYIGYEYAVLPFALHGPFWRSMRKLVVVEMLSNNTLDKLKPVWMSELDTNLKGLFSRTGKALDISEWFGRLTMNIVVKLLGGRTNDPNKEAAAIDADEEETRRMAKVFNEIMRLTGELAPGDSFYPSGLVRWLDFGGTIASMKRAAKELDGIFQKWIDEHVKRRSNAAAAGGGEDDRDFIDVLLSVIDSKFESVGHSYTRETVIKAALHSVLVDGADTLGLNLEWVLSVLLNNPLALKKVQEEMETIIGSNERWVQDSHIEQMVYFQAAVKEAMRLYPAAPLLFPHRATEDCTIGGYVVTKGTILYPNAWKIHRDPRVWREPEKFSPDRFLGLDERETDPSRHFGYIPFGIGRRSCPGISYALKVTHLAIARLIQGFIITTPGNMPVDMSEGQAITLLRATPLKVHITPRLPSSFYE</sequence>
<accession>A0A9P1E2E5</accession>
<dbReference type="GO" id="GO:0020037">
    <property type="term" value="F:heme binding"/>
    <property type="evidence" value="ECO:0007669"/>
    <property type="project" value="InterPro"/>
</dbReference>
<evidence type="ECO:0000256" key="5">
    <source>
        <dbReference type="ARBA" id="ARBA00022723"/>
    </source>
</evidence>
<protein>
    <submittedName>
        <fullName evidence="14">Uncharacterized protein</fullName>
    </submittedName>
</protein>
<dbReference type="InterPro" id="IPR001128">
    <property type="entry name" value="Cyt_P450"/>
</dbReference>
<dbReference type="InterPro" id="IPR050651">
    <property type="entry name" value="Plant_Cytochrome_P450_Monoox"/>
</dbReference>
<evidence type="ECO:0000256" key="13">
    <source>
        <dbReference type="SAM" id="Phobius"/>
    </source>
</evidence>
<dbReference type="Proteomes" id="UP001152484">
    <property type="component" value="Unassembled WGS sequence"/>
</dbReference>
<dbReference type="GO" id="GO:0016705">
    <property type="term" value="F:oxidoreductase activity, acting on paired donors, with incorporation or reduction of molecular oxygen"/>
    <property type="evidence" value="ECO:0007669"/>
    <property type="project" value="InterPro"/>
</dbReference>
<proteinExistence type="inferred from homology"/>
<keyword evidence="5 11" id="KW-0479">Metal-binding</keyword>
<dbReference type="EMBL" id="CAMAPE010000008">
    <property type="protein sequence ID" value="CAH9073582.1"/>
    <property type="molecule type" value="Genomic_DNA"/>
</dbReference>
<keyword evidence="3 11" id="KW-0349">Heme</keyword>
<dbReference type="InterPro" id="IPR036396">
    <property type="entry name" value="Cyt_P450_sf"/>
</dbReference>
<evidence type="ECO:0000256" key="1">
    <source>
        <dbReference type="ARBA" id="ARBA00001971"/>
    </source>
</evidence>
<dbReference type="SUPFAM" id="SSF48264">
    <property type="entry name" value="Cytochrome P450"/>
    <property type="match status" value="1"/>
</dbReference>
<comment type="cofactor">
    <cofactor evidence="1 11">
        <name>heme</name>
        <dbReference type="ChEBI" id="CHEBI:30413"/>
    </cofactor>
</comment>
<dbReference type="GO" id="GO:0004497">
    <property type="term" value="F:monooxygenase activity"/>
    <property type="evidence" value="ECO:0007669"/>
    <property type="project" value="UniProtKB-KW"/>
</dbReference>
<feature type="binding site" description="axial binding residue" evidence="11">
    <location>
        <position position="475"/>
    </location>
    <ligand>
        <name>heme</name>
        <dbReference type="ChEBI" id="CHEBI:30413"/>
    </ligand>
    <ligandPart>
        <name>Fe</name>
        <dbReference type="ChEBI" id="CHEBI:18248"/>
    </ligandPart>
</feature>
<keyword evidence="4 13" id="KW-0812">Transmembrane</keyword>
<evidence type="ECO:0000256" key="9">
    <source>
        <dbReference type="ARBA" id="ARBA00023033"/>
    </source>
</evidence>
<dbReference type="GO" id="GO:0016020">
    <property type="term" value="C:membrane"/>
    <property type="evidence" value="ECO:0007669"/>
    <property type="project" value="UniProtKB-SubCell"/>
</dbReference>
<keyword evidence="15" id="KW-1185">Reference proteome</keyword>
<dbReference type="InterPro" id="IPR002401">
    <property type="entry name" value="Cyt_P450_E_grp-I"/>
</dbReference>
<name>A0A9P1E2E5_CUSEU</name>
<keyword evidence="8 11" id="KW-0408">Iron</keyword>
<gene>
    <name evidence="14" type="ORF">CEURO_LOCUS4865</name>
</gene>
<comment type="caution">
    <text evidence="14">The sequence shown here is derived from an EMBL/GenBank/DDBJ whole genome shotgun (WGS) entry which is preliminary data.</text>
</comment>
<evidence type="ECO:0000256" key="3">
    <source>
        <dbReference type="ARBA" id="ARBA00022617"/>
    </source>
</evidence>
<evidence type="ECO:0000256" key="4">
    <source>
        <dbReference type="ARBA" id="ARBA00022692"/>
    </source>
</evidence>
<evidence type="ECO:0000256" key="8">
    <source>
        <dbReference type="ARBA" id="ARBA00023004"/>
    </source>
</evidence>
<evidence type="ECO:0000256" key="12">
    <source>
        <dbReference type="RuleBase" id="RU000461"/>
    </source>
</evidence>
<dbReference type="GO" id="GO:0005506">
    <property type="term" value="F:iron ion binding"/>
    <property type="evidence" value="ECO:0007669"/>
    <property type="project" value="InterPro"/>
</dbReference>
<evidence type="ECO:0000256" key="6">
    <source>
        <dbReference type="ARBA" id="ARBA00022989"/>
    </source>
</evidence>
<comment type="subcellular location">
    <subcellularLocation>
        <location evidence="2">Membrane</location>
        <topology evidence="2">Single-pass membrane protein</topology>
    </subcellularLocation>
</comment>
<dbReference type="InterPro" id="IPR017972">
    <property type="entry name" value="Cyt_P450_CS"/>
</dbReference>
<evidence type="ECO:0000313" key="15">
    <source>
        <dbReference type="Proteomes" id="UP001152484"/>
    </source>
</evidence>
<reference evidence="14" key="1">
    <citation type="submission" date="2022-07" db="EMBL/GenBank/DDBJ databases">
        <authorList>
            <person name="Macas J."/>
            <person name="Novak P."/>
            <person name="Neumann P."/>
        </authorList>
    </citation>
    <scope>NUCLEOTIDE SEQUENCE</scope>
</reference>
<keyword evidence="10 13" id="KW-0472">Membrane</keyword>
<evidence type="ECO:0000313" key="14">
    <source>
        <dbReference type="EMBL" id="CAH9073582.1"/>
    </source>
</evidence>
<evidence type="ECO:0000256" key="10">
    <source>
        <dbReference type="ARBA" id="ARBA00023136"/>
    </source>
</evidence>